<gene>
    <name evidence="2" type="ORF">NAV_LOCUS2646</name>
</gene>
<feature type="compositionally biased region" description="Basic and acidic residues" evidence="1">
    <location>
        <begin position="190"/>
        <end position="209"/>
    </location>
</feature>
<accession>A0A498S7A5</accession>
<evidence type="ECO:0008006" key="4">
    <source>
        <dbReference type="Google" id="ProtNLM"/>
    </source>
</evidence>
<protein>
    <recommendedName>
        <fullName evidence="4">Calponin-homology (CH) domain-containing protein</fullName>
    </recommendedName>
</protein>
<dbReference type="Proteomes" id="UP000276991">
    <property type="component" value="Unassembled WGS sequence"/>
</dbReference>
<sequence>MNFHGQHRLPYNFMYCSFCALYFNGYIELQEYAKQQEMKHRRKIILPCVIPWEYGSNKYASQKGTAGFGTIRNATTTIKCSKQLSESNDGVVPWMNCPQLRDKELASQAGLTPFGGIREHAIKVQDKDGEKKKDISKLIGDQTSECILKIWSQANPNAKNGKHRDAIMEVKGGRQFSQKELNASRAAIPKFHDPRETIAEKAKKADGTRSDGLISNRQENMRSKSARGTENNILDSNYMAWIGGQLTLQSQIQTDGTRKSPDIISKSYFDRVMNEREYLIEKAKKEKAQREEQKEKEKVKGKFEFDERERRINEAQITKWKVEEQNSDISTDIIALYH</sequence>
<evidence type="ECO:0000313" key="3">
    <source>
        <dbReference type="Proteomes" id="UP000276991"/>
    </source>
</evidence>
<keyword evidence="3" id="KW-1185">Reference proteome</keyword>
<dbReference type="OrthoDB" id="5827459at2759"/>
<feature type="region of interest" description="Disordered" evidence="1">
    <location>
        <begin position="185"/>
        <end position="227"/>
    </location>
</feature>
<dbReference type="AlphaFoldDB" id="A0A498S7A5"/>
<proteinExistence type="predicted"/>
<dbReference type="PROSITE" id="PS51122">
    <property type="entry name" value="CALPONIN_2"/>
    <property type="match status" value="1"/>
</dbReference>
<evidence type="ECO:0000256" key="1">
    <source>
        <dbReference type="SAM" id="MobiDB-lite"/>
    </source>
</evidence>
<dbReference type="InterPro" id="IPR000557">
    <property type="entry name" value="Calponin_repeat"/>
</dbReference>
<reference evidence="2 3" key="1">
    <citation type="submission" date="2018-08" db="EMBL/GenBank/DDBJ databases">
        <authorList>
            <person name="Laetsch R D."/>
            <person name="Stevens L."/>
            <person name="Kumar S."/>
            <person name="Blaxter L. M."/>
        </authorList>
    </citation>
    <scope>NUCLEOTIDE SEQUENCE [LARGE SCALE GENOMIC DNA]</scope>
</reference>
<name>A0A498S7A5_ACAVI</name>
<dbReference type="Pfam" id="PF00402">
    <property type="entry name" value="Calponin"/>
    <property type="match status" value="1"/>
</dbReference>
<organism evidence="2 3">
    <name type="scientific">Acanthocheilonema viteae</name>
    <name type="common">Filarial nematode worm</name>
    <name type="synonym">Dipetalonema viteae</name>
    <dbReference type="NCBI Taxonomy" id="6277"/>
    <lineage>
        <taxon>Eukaryota</taxon>
        <taxon>Metazoa</taxon>
        <taxon>Ecdysozoa</taxon>
        <taxon>Nematoda</taxon>
        <taxon>Chromadorea</taxon>
        <taxon>Rhabditida</taxon>
        <taxon>Spirurina</taxon>
        <taxon>Spiruromorpha</taxon>
        <taxon>Filarioidea</taxon>
        <taxon>Onchocercidae</taxon>
        <taxon>Acanthocheilonema</taxon>
    </lineage>
</organism>
<dbReference type="EMBL" id="UPTC01000290">
    <property type="protein sequence ID" value="VBB27816.1"/>
    <property type="molecule type" value="Genomic_DNA"/>
</dbReference>
<evidence type="ECO:0000313" key="2">
    <source>
        <dbReference type="EMBL" id="VBB27816.1"/>
    </source>
</evidence>